<dbReference type="PATRIC" id="fig|1173027.3.peg.4874"/>
<name>K9WJY2_9CYAN</name>
<dbReference type="PANTHER" id="PTHR33802">
    <property type="entry name" value="SI:CH211-161H7.5-RELATED"/>
    <property type="match status" value="1"/>
</dbReference>
<dbReference type="Proteomes" id="UP000010471">
    <property type="component" value="Chromosome"/>
</dbReference>
<keyword evidence="1" id="KW-0812">Transmembrane</keyword>
<proteinExistence type="predicted"/>
<dbReference type="OrthoDB" id="5189031at2"/>
<dbReference type="AlphaFoldDB" id="K9WJY2"/>
<sequence length="265" mass="29201">MKQSTKALDRDKLRQFLNLAAILAAFGINVWANIAPLNGLTIGAISNTFFREVLIVPANYAFAIWGLIYLGLLSFGVYQVLPAQAQNPSLRRMGYLLVVACLAQIAWVFVFQYQWFTLSLLAMLGILLPLLGVYRRLGIGTNRVSRLEKWLIHIPLSIYLAWISVATIVNVALTLYSLGWNGWGIDSQLWTAIALVAGGAIAAIVTMGHRDIAFVLVFVWAFVAIAVRQANIFLIATTAAGLAIALILFLVFSILRRQNSRLPSP</sequence>
<feature type="transmembrane region" description="Helical" evidence="1">
    <location>
        <begin position="93"/>
        <end position="110"/>
    </location>
</feature>
<keyword evidence="1" id="KW-1133">Transmembrane helix</keyword>
<feature type="transmembrane region" description="Helical" evidence="1">
    <location>
        <begin position="54"/>
        <end position="81"/>
    </location>
</feature>
<keyword evidence="3" id="KW-1185">Reference proteome</keyword>
<reference evidence="2 3" key="1">
    <citation type="submission" date="2012-06" db="EMBL/GenBank/DDBJ databases">
        <title>Finished chromosome of genome of Microcoleus sp. PCC 7113.</title>
        <authorList>
            <consortium name="US DOE Joint Genome Institute"/>
            <person name="Gugger M."/>
            <person name="Coursin T."/>
            <person name="Rippka R."/>
            <person name="Tandeau De Marsac N."/>
            <person name="Huntemann M."/>
            <person name="Wei C.-L."/>
            <person name="Han J."/>
            <person name="Detter J.C."/>
            <person name="Han C."/>
            <person name="Tapia R."/>
            <person name="Chen A."/>
            <person name="Kyrpides N."/>
            <person name="Mavromatis K."/>
            <person name="Markowitz V."/>
            <person name="Szeto E."/>
            <person name="Ivanova N."/>
            <person name="Pagani I."/>
            <person name="Pati A."/>
            <person name="Goodwin L."/>
            <person name="Nordberg H.P."/>
            <person name="Cantor M.N."/>
            <person name="Hua S.X."/>
            <person name="Woyke T."/>
            <person name="Kerfeld C.A."/>
        </authorList>
    </citation>
    <scope>NUCLEOTIDE SEQUENCE [LARGE SCALE GENOMIC DNA]</scope>
    <source>
        <strain evidence="2 3">PCC 7113</strain>
    </source>
</reference>
<dbReference type="KEGG" id="mic:Mic7113_4411"/>
<keyword evidence="1" id="KW-0472">Membrane</keyword>
<dbReference type="PANTHER" id="PTHR33802:SF1">
    <property type="entry name" value="XK-RELATED PROTEIN"/>
    <property type="match status" value="1"/>
</dbReference>
<feature type="transmembrane region" description="Helical" evidence="1">
    <location>
        <begin position="156"/>
        <end position="176"/>
    </location>
</feature>
<dbReference type="RefSeq" id="WP_015184242.1">
    <property type="nucleotide sequence ID" value="NC_019738.1"/>
</dbReference>
<evidence type="ECO:0000256" key="1">
    <source>
        <dbReference type="SAM" id="Phobius"/>
    </source>
</evidence>
<feature type="transmembrane region" description="Helical" evidence="1">
    <location>
        <begin position="16"/>
        <end position="34"/>
    </location>
</feature>
<feature type="transmembrane region" description="Helical" evidence="1">
    <location>
        <begin position="116"/>
        <end position="135"/>
    </location>
</feature>
<organism evidence="2 3">
    <name type="scientific">Allocoleopsis franciscana PCC 7113</name>
    <dbReference type="NCBI Taxonomy" id="1173027"/>
    <lineage>
        <taxon>Bacteria</taxon>
        <taxon>Bacillati</taxon>
        <taxon>Cyanobacteriota</taxon>
        <taxon>Cyanophyceae</taxon>
        <taxon>Coleofasciculales</taxon>
        <taxon>Coleofasciculaceae</taxon>
        <taxon>Allocoleopsis</taxon>
        <taxon>Allocoleopsis franciscana</taxon>
    </lineage>
</organism>
<protein>
    <recommendedName>
        <fullName evidence="4">Tryptophan-rich sensory protein</fullName>
    </recommendedName>
</protein>
<evidence type="ECO:0000313" key="2">
    <source>
        <dbReference type="EMBL" id="AFZ20106.1"/>
    </source>
</evidence>
<evidence type="ECO:0000313" key="3">
    <source>
        <dbReference type="Proteomes" id="UP000010471"/>
    </source>
</evidence>
<feature type="transmembrane region" description="Helical" evidence="1">
    <location>
        <begin position="233"/>
        <end position="255"/>
    </location>
</feature>
<gene>
    <name evidence="2" type="ORF">Mic7113_4411</name>
</gene>
<feature type="transmembrane region" description="Helical" evidence="1">
    <location>
        <begin position="212"/>
        <end position="227"/>
    </location>
</feature>
<dbReference type="EMBL" id="CP003630">
    <property type="protein sequence ID" value="AFZ20106.1"/>
    <property type="molecule type" value="Genomic_DNA"/>
</dbReference>
<evidence type="ECO:0008006" key="4">
    <source>
        <dbReference type="Google" id="ProtNLM"/>
    </source>
</evidence>
<dbReference type="STRING" id="1173027.Mic7113_4411"/>
<accession>K9WJY2</accession>
<feature type="transmembrane region" description="Helical" evidence="1">
    <location>
        <begin position="188"/>
        <end position="205"/>
    </location>
</feature>
<dbReference type="eggNOG" id="COG1030">
    <property type="taxonomic scope" value="Bacteria"/>
</dbReference>
<dbReference type="HOGENOM" id="CLU_067293_1_0_3"/>